<accession>A0A0D9WP87</accession>
<organism evidence="1 2">
    <name type="scientific">Leersia perrieri</name>
    <dbReference type="NCBI Taxonomy" id="77586"/>
    <lineage>
        <taxon>Eukaryota</taxon>
        <taxon>Viridiplantae</taxon>
        <taxon>Streptophyta</taxon>
        <taxon>Embryophyta</taxon>
        <taxon>Tracheophyta</taxon>
        <taxon>Spermatophyta</taxon>
        <taxon>Magnoliopsida</taxon>
        <taxon>Liliopsida</taxon>
        <taxon>Poales</taxon>
        <taxon>Poaceae</taxon>
        <taxon>BOP clade</taxon>
        <taxon>Oryzoideae</taxon>
        <taxon>Oryzeae</taxon>
        <taxon>Oryzinae</taxon>
        <taxon>Leersia</taxon>
    </lineage>
</organism>
<reference evidence="1 2" key="1">
    <citation type="submission" date="2012-08" db="EMBL/GenBank/DDBJ databases">
        <title>Oryza genome evolution.</title>
        <authorList>
            <person name="Wing R.A."/>
        </authorList>
    </citation>
    <scope>NUCLEOTIDE SEQUENCE</scope>
</reference>
<name>A0A0D9WP87_9ORYZ</name>
<sequence>MTEPLRAVSGFFARKNPSRLQKPIFAIGGRAARKIPDFSRPCQLGDLLPRLPISFLPTCNKDIWPSALLLELLYTIELLNIVNWVGGFFARKNPSCLKNQFLRSGAGPPEKIMNFSRPCQSGDSLPACKYRFYLPTIRIFGLVHYC</sequence>
<evidence type="ECO:0000313" key="1">
    <source>
        <dbReference type="EnsemblPlants" id="LPERR06G09460.1"/>
    </source>
</evidence>
<reference evidence="2" key="2">
    <citation type="submission" date="2013-12" db="EMBL/GenBank/DDBJ databases">
        <authorList>
            <person name="Yu Y."/>
            <person name="Lee S."/>
            <person name="de Baynast K."/>
            <person name="Wissotski M."/>
            <person name="Liu L."/>
            <person name="Talag J."/>
            <person name="Goicoechea J."/>
            <person name="Angelova A."/>
            <person name="Jetty R."/>
            <person name="Kudrna D."/>
            <person name="Golser W."/>
            <person name="Rivera L."/>
            <person name="Zhang J."/>
            <person name="Wing R."/>
        </authorList>
    </citation>
    <scope>NUCLEOTIDE SEQUENCE</scope>
</reference>
<evidence type="ECO:0000313" key="2">
    <source>
        <dbReference type="Proteomes" id="UP000032180"/>
    </source>
</evidence>
<dbReference type="Proteomes" id="UP000032180">
    <property type="component" value="Chromosome 6"/>
</dbReference>
<keyword evidence="2" id="KW-1185">Reference proteome</keyword>
<protein>
    <submittedName>
        <fullName evidence="1">Uncharacterized protein</fullName>
    </submittedName>
</protein>
<dbReference type="HOGENOM" id="CLU_1780133_0_0_1"/>
<proteinExistence type="predicted"/>
<dbReference type="AlphaFoldDB" id="A0A0D9WP87"/>
<reference evidence="1" key="3">
    <citation type="submission" date="2015-04" db="UniProtKB">
        <authorList>
            <consortium name="EnsemblPlants"/>
        </authorList>
    </citation>
    <scope>IDENTIFICATION</scope>
</reference>
<dbReference type="Gramene" id="LPERR06G09460.1">
    <property type="protein sequence ID" value="LPERR06G09460.1"/>
    <property type="gene ID" value="LPERR06G09460"/>
</dbReference>
<dbReference type="EnsemblPlants" id="LPERR06G09460.1">
    <property type="protein sequence ID" value="LPERR06G09460.1"/>
    <property type="gene ID" value="LPERR06G09460"/>
</dbReference>